<dbReference type="SUPFAM" id="SSF53067">
    <property type="entry name" value="Actin-like ATPase domain"/>
    <property type="match status" value="1"/>
</dbReference>
<dbReference type="PANTHER" id="PTHR14187">
    <property type="entry name" value="ALPHA KINASE/ELONGATION FACTOR 2 KINASE"/>
    <property type="match status" value="1"/>
</dbReference>
<proteinExistence type="predicted"/>
<dbReference type="AlphaFoldDB" id="A0ABD3WZL7"/>
<name>A0ABD3WZL7_SINWO</name>
<protein>
    <submittedName>
        <fullName evidence="1">Uncharacterized protein</fullName>
    </submittedName>
</protein>
<gene>
    <name evidence="1" type="ORF">ACJMK2_031264</name>
</gene>
<dbReference type="Proteomes" id="UP001634394">
    <property type="component" value="Unassembled WGS sequence"/>
</dbReference>
<dbReference type="InterPro" id="IPR043129">
    <property type="entry name" value="ATPase_NBD"/>
</dbReference>
<evidence type="ECO:0000313" key="2">
    <source>
        <dbReference type="Proteomes" id="UP001634394"/>
    </source>
</evidence>
<feature type="non-terminal residue" evidence="1">
    <location>
        <position position="1"/>
    </location>
</feature>
<reference evidence="1 2" key="1">
    <citation type="submission" date="2024-11" db="EMBL/GenBank/DDBJ databases">
        <title>Chromosome-level genome assembly of the freshwater bivalve Anodonta woodiana.</title>
        <authorList>
            <person name="Chen X."/>
        </authorList>
    </citation>
    <scope>NUCLEOTIDE SEQUENCE [LARGE SCALE GENOMIC DNA]</scope>
    <source>
        <strain evidence="1">MN2024</strain>
        <tissue evidence="1">Gills</tissue>
    </source>
</reference>
<comment type="caution">
    <text evidence="1">The sequence shown here is derived from an EMBL/GenBank/DDBJ whole genome shotgun (WGS) entry which is preliminary data.</text>
</comment>
<accession>A0ABD3WZL7</accession>
<dbReference type="EMBL" id="JBJQND010000004">
    <property type="protein sequence ID" value="KAL3878940.1"/>
    <property type="molecule type" value="Genomic_DNA"/>
</dbReference>
<sequence length="364" mass="40835">GTIDITVHEVLEDGNIKEIYKATGGAWGGQEVDEAFKQFLIKIFGNPVLEKFKVEAMEDHVGLFRDFELKKRKVSPNGKEELTFSIPASLLDLFNKNTGETLTEAINQTQFAPNVHVIKGNKLRLDQSIMRAFFDKSLRSVCDHLQTFHEDNEKYGISVALLVGGFAESPMLSGAIRENCSSWKVIVPDGASLTVLKGAVLYGFDQSIIVYRVARYTYGVGARSDFIDGVHPKENLVVNEEGERKCKNIFDTFLTEGTLVRYDQIVCERKGRIPLEHNHDYMNISIFASTVKDPKFITKDCCFFLGNLKVTGLDTSIPRSQRTVDYTITHKGTDLHVHATDTRSGRKLNACIDLLDKTAVYNLI</sequence>
<organism evidence="1 2">
    <name type="scientific">Sinanodonta woodiana</name>
    <name type="common">Chinese pond mussel</name>
    <name type="synonym">Anodonta woodiana</name>
    <dbReference type="NCBI Taxonomy" id="1069815"/>
    <lineage>
        <taxon>Eukaryota</taxon>
        <taxon>Metazoa</taxon>
        <taxon>Spiralia</taxon>
        <taxon>Lophotrochozoa</taxon>
        <taxon>Mollusca</taxon>
        <taxon>Bivalvia</taxon>
        <taxon>Autobranchia</taxon>
        <taxon>Heteroconchia</taxon>
        <taxon>Palaeoheterodonta</taxon>
        <taxon>Unionida</taxon>
        <taxon>Unionoidea</taxon>
        <taxon>Unionidae</taxon>
        <taxon>Unioninae</taxon>
        <taxon>Sinanodonta</taxon>
    </lineage>
</organism>
<keyword evidence="2" id="KW-1185">Reference proteome</keyword>
<evidence type="ECO:0000313" key="1">
    <source>
        <dbReference type="EMBL" id="KAL3878940.1"/>
    </source>
</evidence>
<dbReference type="PANTHER" id="PTHR14187:SF46">
    <property type="entry name" value="HEAT SHOCK 70 KDA PROTEIN 12A"/>
    <property type="match status" value="1"/>
</dbReference>